<gene>
    <name evidence="1" type="ORF">CORT_0B01480</name>
</gene>
<dbReference type="EMBL" id="HE681720">
    <property type="protein sequence ID" value="CCG21867.1"/>
    <property type="molecule type" value="Genomic_DNA"/>
</dbReference>
<dbReference type="Proteomes" id="UP000005018">
    <property type="component" value="Chromosome 2"/>
</dbReference>
<protein>
    <submittedName>
        <fullName evidence="1">Ubx2 protein</fullName>
    </submittedName>
</protein>
<evidence type="ECO:0000313" key="1">
    <source>
        <dbReference type="EMBL" id="CCG21867.1"/>
    </source>
</evidence>
<proteinExistence type="predicted"/>
<evidence type="ECO:0000313" key="2">
    <source>
        <dbReference type="Proteomes" id="UP000005018"/>
    </source>
</evidence>
<dbReference type="HOGENOM" id="CLU_1626808_0_0_1"/>
<dbReference type="GeneID" id="14538297"/>
<dbReference type="RefSeq" id="XP_003867305.1">
    <property type="nucleotide sequence ID" value="XM_003867257.1"/>
</dbReference>
<dbReference type="AlphaFoldDB" id="H8WZJ9"/>
<sequence length="163" mass="18658">MIANYIDLDHCTYILTYLHTYRTGCRSFSSTETDNRNYCKIYSSCSSMYMSGGTFDAVGSKANVCYYLCSSCKEYLFFSSPLSALENMRIVNKKTGGSVQIHKKRKAMYNNIYPERTASSTLSKGASGKRQRTKRCFKVTTTCYVTSEYNSEPMRSRKQEHII</sequence>
<organism evidence="1 2">
    <name type="scientific">Candida orthopsilosis (strain 90-125)</name>
    <name type="common">Yeast</name>
    <dbReference type="NCBI Taxonomy" id="1136231"/>
    <lineage>
        <taxon>Eukaryota</taxon>
        <taxon>Fungi</taxon>
        <taxon>Dikarya</taxon>
        <taxon>Ascomycota</taxon>
        <taxon>Saccharomycotina</taxon>
        <taxon>Pichiomycetes</taxon>
        <taxon>Debaryomycetaceae</taxon>
        <taxon>Candida/Lodderomyces clade</taxon>
        <taxon>Candida</taxon>
    </lineage>
</organism>
<dbReference type="KEGG" id="cot:CORT_0B01480"/>
<accession>H8WZJ9</accession>
<reference evidence="1 2" key="1">
    <citation type="journal article" date="2012" name="PLoS ONE">
        <title>Sequence and analysis of the genome of the pathogenic yeast Candida orthopsilosis.</title>
        <authorList>
            <person name="Riccombeni A."/>
            <person name="Vidanes G."/>
            <person name="Proux-Wera E."/>
            <person name="Wolfe K.H."/>
            <person name="Butler G."/>
        </authorList>
    </citation>
    <scope>NUCLEOTIDE SEQUENCE [LARGE SCALE GENOMIC DNA]</scope>
    <source>
        <strain evidence="1 2">Co 90-125</strain>
    </source>
</reference>
<keyword evidence="2" id="KW-1185">Reference proteome</keyword>
<name>H8WZJ9_CANO9</name>